<evidence type="ECO:0000313" key="3">
    <source>
        <dbReference type="Proteomes" id="UP000297407"/>
    </source>
</evidence>
<organism evidence="2 3">
    <name type="scientific">Flavobacterium humi</name>
    <dbReference type="NCBI Taxonomy" id="2562683"/>
    <lineage>
        <taxon>Bacteria</taxon>
        <taxon>Pseudomonadati</taxon>
        <taxon>Bacteroidota</taxon>
        <taxon>Flavobacteriia</taxon>
        <taxon>Flavobacteriales</taxon>
        <taxon>Flavobacteriaceae</taxon>
        <taxon>Flavobacterium</taxon>
    </lineage>
</organism>
<keyword evidence="1" id="KW-0732">Signal</keyword>
<keyword evidence="3" id="KW-1185">Reference proteome</keyword>
<comment type="caution">
    <text evidence="2">The sequence shown here is derived from an EMBL/GenBank/DDBJ whole genome shotgun (WGS) entry which is preliminary data.</text>
</comment>
<reference evidence="2 3" key="1">
    <citation type="submission" date="2019-04" db="EMBL/GenBank/DDBJ databases">
        <title>Flavobacterium sp. strain DS2-A Genome sequencing and assembly.</title>
        <authorList>
            <person name="Kim I."/>
        </authorList>
    </citation>
    <scope>NUCLEOTIDE SEQUENCE [LARGE SCALE GENOMIC DNA]</scope>
    <source>
        <strain evidence="2 3">DS2-A</strain>
    </source>
</reference>
<dbReference type="OrthoDB" id="1366897at2"/>
<feature type="chain" id="PRO_5021312567" evidence="1">
    <location>
        <begin position="18"/>
        <end position="110"/>
    </location>
</feature>
<evidence type="ECO:0000256" key="1">
    <source>
        <dbReference type="SAM" id="SignalP"/>
    </source>
</evidence>
<name>A0A4Z0L6W5_9FLAO</name>
<dbReference type="RefSeq" id="WP_135526911.1">
    <property type="nucleotide sequence ID" value="NZ_SRLH01000006.1"/>
</dbReference>
<protein>
    <submittedName>
        <fullName evidence="2">Uncharacterized protein</fullName>
    </submittedName>
</protein>
<accession>A0A4Z0L6W5</accession>
<feature type="signal peptide" evidence="1">
    <location>
        <begin position="1"/>
        <end position="17"/>
    </location>
</feature>
<dbReference type="Proteomes" id="UP000297407">
    <property type="component" value="Unassembled WGS sequence"/>
</dbReference>
<dbReference type="EMBL" id="SRLH01000006">
    <property type="protein sequence ID" value="TGD57306.1"/>
    <property type="molecule type" value="Genomic_DNA"/>
</dbReference>
<sequence>MKSLLILFIFSTLSVTAQKTENAQKIFLENLAVLEKVSNDENESIDLNTLYEARSFLLKTTGIKYELEKDFDMPIFPPKEILKAWRDWYDKNSDKLYWDKKTKSVKARQG</sequence>
<gene>
    <name evidence="2" type="ORF">E4635_11840</name>
</gene>
<proteinExistence type="predicted"/>
<evidence type="ECO:0000313" key="2">
    <source>
        <dbReference type="EMBL" id="TGD57306.1"/>
    </source>
</evidence>
<dbReference type="AlphaFoldDB" id="A0A4Z0L6W5"/>